<evidence type="ECO:0000313" key="2">
    <source>
        <dbReference type="EMBL" id="QDU70173.1"/>
    </source>
</evidence>
<evidence type="ECO:0000256" key="1">
    <source>
        <dbReference type="SAM" id="MobiDB-lite"/>
    </source>
</evidence>
<accession>A0A518BT69</accession>
<dbReference type="RefSeq" id="WP_145071143.1">
    <property type="nucleotide sequence ID" value="NZ_CP036288.1"/>
</dbReference>
<keyword evidence="2" id="KW-0614">Plasmid</keyword>
<protein>
    <submittedName>
        <fullName evidence="2">Uncharacterized protein</fullName>
    </submittedName>
</protein>
<organism evidence="2 3">
    <name type="scientific">Engelhardtia mirabilis</name>
    <dbReference type="NCBI Taxonomy" id="2528011"/>
    <lineage>
        <taxon>Bacteria</taxon>
        <taxon>Pseudomonadati</taxon>
        <taxon>Planctomycetota</taxon>
        <taxon>Planctomycetia</taxon>
        <taxon>Planctomycetia incertae sedis</taxon>
        <taxon>Engelhardtia</taxon>
    </lineage>
</organism>
<sequence>MARRGIPKGLTLLDGIEKPVRDKPIRSGDYLDEMMGEGRPKPVVPPRPQTETTVVPSPKPETETTLEGAHKTEAAPRRKGRHKTSSIGGRARPNISPEGQKRLAIIVDQMVHLGPEPNLHGGEVLEAAIMALYDARDYLDLNNVRRRGKYGSVAHKNFPVSIAESIKKAIAELERQEGG</sequence>
<proteinExistence type="predicted"/>
<dbReference type="EMBL" id="CP036288">
    <property type="protein sequence ID" value="QDU70173.1"/>
    <property type="molecule type" value="Genomic_DNA"/>
</dbReference>
<gene>
    <name evidence="2" type="ORF">Pla133_52970</name>
</gene>
<dbReference type="AlphaFoldDB" id="A0A518BT69"/>
<dbReference type="KEGG" id="pbap:Pla133_52970"/>
<feature type="region of interest" description="Disordered" evidence="1">
    <location>
        <begin position="1"/>
        <end position="98"/>
    </location>
</feature>
<geneLocation type="plasmid" evidence="3">
    <name>ppla133_1</name>
</geneLocation>
<feature type="compositionally biased region" description="Basic and acidic residues" evidence="1">
    <location>
        <begin position="15"/>
        <end position="26"/>
    </location>
</feature>
<keyword evidence="3" id="KW-1185">Reference proteome</keyword>
<reference evidence="2 3" key="1">
    <citation type="submission" date="2019-02" db="EMBL/GenBank/DDBJ databases">
        <title>Deep-cultivation of Planctomycetes and their phenomic and genomic characterization uncovers novel biology.</title>
        <authorList>
            <person name="Wiegand S."/>
            <person name="Jogler M."/>
            <person name="Boedeker C."/>
            <person name="Pinto D."/>
            <person name="Vollmers J."/>
            <person name="Rivas-Marin E."/>
            <person name="Kohn T."/>
            <person name="Peeters S.H."/>
            <person name="Heuer A."/>
            <person name="Rast P."/>
            <person name="Oberbeckmann S."/>
            <person name="Bunk B."/>
            <person name="Jeske O."/>
            <person name="Meyerdierks A."/>
            <person name="Storesund J.E."/>
            <person name="Kallscheuer N."/>
            <person name="Luecker S."/>
            <person name="Lage O.M."/>
            <person name="Pohl T."/>
            <person name="Merkel B.J."/>
            <person name="Hornburger P."/>
            <person name="Mueller R.-W."/>
            <person name="Bruemmer F."/>
            <person name="Labrenz M."/>
            <person name="Spormann A.M."/>
            <person name="Op den Camp H."/>
            <person name="Overmann J."/>
            <person name="Amann R."/>
            <person name="Jetten M.S.M."/>
            <person name="Mascher T."/>
            <person name="Medema M.H."/>
            <person name="Devos D.P."/>
            <person name="Kaster A.-K."/>
            <person name="Ovreas L."/>
            <person name="Rohde M."/>
            <person name="Galperin M.Y."/>
            <person name="Jogler C."/>
        </authorList>
    </citation>
    <scope>NUCLEOTIDE SEQUENCE [LARGE SCALE GENOMIC DNA]</scope>
    <source>
        <strain evidence="2 3">Pla133</strain>
        <plasmid evidence="3">ppla133_1</plasmid>
    </source>
</reference>
<evidence type="ECO:0000313" key="3">
    <source>
        <dbReference type="Proteomes" id="UP000316921"/>
    </source>
</evidence>
<dbReference type="Proteomes" id="UP000316921">
    <property type="component" value="Plasmid pPla133_1"/>
</dbReference>
<name>A0A518BT69_9BACT</name>